<dbReference type="InterPro" id="IPR014729">
    <property type="entry name" value="Rossmann-like_a/b/a_fold"/>
</dbReference>
<comment type="cofactor">
    <cofactor evidence="9">
        <name>Mg(2+)</name>
        <dbReference type="ChEBI" id="CHEBI:18420"/>
    </cofactor>
</comment>
<dbReference type="InterPro" id="IPR004821">
    <property type="entry name" value="Cyt_trans-like"/>
</dbReference>
<keyword evidence="3 9" id="KW-0548">Nucleotidyltransferase</keyword>
<dbReference type="STRING" id="237682.SAMN05421676_109110"/>
<dbReference type="UniPathway" id="UPA00241">
    <property type="reaction ID" value="UER00355"/>
</dbReference>
<keyword evidence="6 9" id="KW-0460">Magnesium</keyword>
<dbReference type="EMBL" id="FOHJ01000009">
    <property type="protein sequence ID" value="SET85873.1"/>
    <property type="molecule type" value="Genomic_DNA"/>
</dbReference>
<dbReference type="PANTHER" id="PTHR21342">
    <property type="entry name" value="PHOSPHOPANTETHEINE ADENYLYLTRANSFERASE"/>
    <property type="match status" value="1"/>
</dbReference>
<dbReference type="GO" id="GO:0005524">
    <property type="term" value="F:ATP binding"/>
    <property type="evidence" value="ECO:0007669"/>
    <property type="project" value="UniProtKB-KW"/>
</dbReference>
<keyword evidence="7 9" id="KW-0173">Coenzyme A biosynthesis</keyword>
<protein>
    <recommendedName>
        <fullName evidence="9">Phosphopantetheine adenylyltransferase</fullName>
        <ecNumber evidence="9">2.7.7.3</ecNumber>
    </recommendedName>
    <alternativeName>
        <fullName evidence="9">Dephospho-CoA pyrophosphorylase</fullName>
    </alternativeName>
    <alternativeName>
        <fullName evidence="9">Pantetheine-phosphate adenylyltransferase</fullName>
        <shortName evidence="9">PPAT</shortName>
    </alternativeName>
</protein>
<dbReference type="Pfam" id="PF01467">
    <property type="entry name" value="CTP_transf_like"/>
    <property type="match status" value="1"/>
</dbReference>
<evidence type="ECO:0000256" key="3">
    <source>
        <dbReference type="ARBA" id="ARBA00022695"/>
    </source>
</evidence>
<dbReference type="PRINTS" id="PR01020">
    <property type="entry name" value="LPSBIOSNTHSS"/>
</dbReference>
<dbReference type="NCBIfam" id="TIGR01510">
    <property type="entry name" value="coaD_prev_kdtB"/>
    <property type="match status" value="1"/>
</dbReference>
<feature type="binding site" evidence="9">
    <location>
        <position position="18"/>
    </location>
    <ligand>
        <name>ATP</name>
        <dbReference type="ChEBI" id="CHEBI:30616"/>
    </ligand>
</feature>
<dbReference type="CDD" id="cd02163">
    <property type="entry name" value="PPAT"/>
    <property type="match status" value="1"/>
</dbReference>
<sequence>MAKTAIFPGSFDPVTYGHIDIIERCAKLFDYVIVGVLHNQAKSPLFTLEEKKEILISVTSEWSNVTVDASKGLLIDYAKEKNANVIIRGLRSVSDFEYEVPQAIMNRKLDNEIETFFMMTKDEYQAISSSLVKEIAKFNGDISNFVPAIVSEKMKLKLNSSFE</sequence>
<comment type="subcellular location">
    <subcellularLocation>
        <location evidence="9">Cytoplasm</location>
    </subcellularLocation>
</comment>
<keyword evidence="5 9" id="KW-0067">ATP-binding</keyword>
<evidence type="ECO:0000256" key="1">
    <source>
        <dbReference type="ARBA" id="ARBA00022490"/>
    </source>
</evidence>
<evidence type="ECO:0000256" key="4">
    <source>
        <dbReference type="ARBA" id="ARBA00022741"/>
    </source>
</evidence>
<feature type="binding site" evidence="9">
    <location>
        <position position="10"/>
    </location>
    <ligand>
        <name>substrate</name>
    </ligand>
</feature>
<dbReference type="PANTHER" id="PTHR21342:SF1">
    <property type="entry name" value="PHOSPHOPANTETHEINE ADENYLYLTRANSFERASE"/>
    <property type="match status" value="1"/>
</dbReference>
<evidence type="ECO:0000256" key="8">
    <source>
        <dbReference type="ARBA" id="ARBA00029346"/>
    </source>
</evidence>
<keyword evidence="12" id="KW-1185">Reference proteome</keyword>
<evidence type="ECO:0000256" key="2">
    <source>
        <dbReference type="ARBA" id="ARBA00022679"/>
    </source>
</evidence>
<feature type="domain" description="Cytidyltransferase-like" evidence="10">
    <location>
        <begin position="6"/>
        <end position="134"/>
    </location>
</feature>
<feature type="binding site" evidence="9">
    <location>
        <position position="74"/>
    </location>
    <ligand>
        <name>substrate</name>
    </ligand>
</feature>
<dbReference type="SUPFAM" id="SSF52374">
    <property type="entry name" value="Nucleotidylyl transferase"/>
    <property type="match status" value="1"/>
</dbReference>
<feature type="binding site" evidence="9">
    <location>
        <begin position="124"/>
        <end position="130"/>
    </location>
    <ligand>
        <name>ATP</name>
        <dbReference type="ChEBI" id="CHEBI:30616"/>
    </ligand>
</feature>
<evidence type="ECO:0000256" key="9">
    <source>
        <dbReference type="HAMAP-Rule" id="MF_00151"/>
    </source>
</evidence>
<dbReference type="GO" id="GO:0015937">
    <property type="term" value="P:coenzyme A biosynthetic process"/>
    <property type="evidence" value="ECO:0007669"/>
    <property type="project" value="UniProtKB-UniRule"/>
</dbReference>
<organism evidence="11 12">
    <name type="scientific">Salinibacillus kushneri</name>
    <dbReference type="NCBI Taxonomy" id="237682"/>
    <lineage>
        <taxon>Bacteria</taxon>
        <taxon>Bacillati</taxon>
        <taxon>Bacillota</taxon>
        <taxon>Bacilli</taxon>
        <taxon>Bacillales</taxon>
        <taxon>Bacillaceae</taxon>
        <taxon>Salinibacillus</taxon>
    </lineage>
</organism>
<dbReference type="GO" id="GO:0005737">
    <property type="term" value="C:cytoplasm"/>
    <property type="evidence" value="ECO:0007669"/>
    <property type="project" value="UniProtKB-SubCell"/>
</dbReference>
<comment type="similarity">
    <text evidence="9">Belongs to the bacterial CoaD family.</text>
</comment>
<comment type="pathway">
    <text evidence="9">Cofactor biosynthesis; coenzyme A biosynthesis; CoA from (R)-pantothenate: step 4/5.</text>
</comment>
<proteinExistence type="inferred from homology"/>
<evidence type="ECO:0000256" key="7">
    <source>
        <dbReference type="ARBA" id="ARBA00022993"/>
    </source>
</evidence>
<comment type="catalytic activity">
    <reaction evidence="8 9">
        <text>(R)-4'-phosphopantetheine + ATP + H(+) = 3'-dephospho-CoA + diphosphate</text>
        <dbReference type="Rhea" id="RHEA:19801"/>
        <dbReference type="ChEBI" id="CHEBI:15378"/>
        <dbReference type="ChEBI" id="CHEBI:30616"/>
        <dbReference type="ChEBI" id="CHEBI:33019"/>
        <dbReference type="ChEBI" id="CHEBI:57328"/>
        <dbReference type="ChEBI" id="CHEBI:61723"/>
        <dbReference type="EC" id="2.7.7.3"/>
    </reaction>
</comment>
<feature type="binding site" evidence="9">
    <location>
        <position position="99"/>
    </location>
    <ligand>
        <name>ATP</name>
        <dbReference type="ChEBI" id="CHEBI:30616"/>
    </ligand>
</feature>
<name>A0A1I0HPF6_9BACI</name>
<dbReference type="InterPro" id="IPR001980">
    <property type="entry name" value="PPAT"/>
</dbReference>
<feature type="site" description="Transition state stabilizer" evidence="9">
    <location>
        <position position="18"/>
    </location>
</feature>
<dbReference type="EC" id="2.7.7.3" evidence="9"/>
<evidence type="ECO:0000313" key="12">
    <source>
        <dbReference type="Proteomes" id="UP000199095"/>
    </source>
</evidence>
<feature type="binding site" evidence="9">
    <location>
        <position position="42"/>
    </location>
    <ligand>
        <name>substrate</name>
    </ligand>
</feature>
<evidence type="ECO:0000256" key="5">
    <source>
        <dbReference type="ARBA" id="ARBA00022840"/>
    </source>
</evidence>
<evidence type="ECO:0000256" key="6">
    <source>
        <dbReference type="ARBA" id="ARBA00022842"/>
    </source>
</evidence>
<dbReference type="NCBIfam" id="TIGR00125">
    <property type="entry name" value="cyt_tran_rel"/>
    <property type="match status" value="1"/>
</dbReference>
<dbReference type="GO" id="GO:0004595">
    <property type="term" value="F:pantetheine-phosphate adenylyltransferase activity"/>
    <property type="evidence" value="ECO:0007669"/>
    <property type="project" value="UniProtKB-UniRule"/>
</dbReference>
<evidence type="ECO:0000313" key="11">
    <source>
        <dbReference type="EMBL" id="SET85873.1"/>
    </source>
</evidence>
<evidence type="ECO:0000259" key="10">
    <source>
        <dbReference type="Pfam" id="PF01467"/>
    </source>
</evidence>
<dbReference type="Gene3D" id="3.40.50.620">
    <property type="entry name" value="HUPs"/>
    <property type="match status" value="1"/>
</dbReference>
<comment type="function">
    <text evidence="9">Reversibly transfers an adenylyl group from ATP to 4'-phosphopantetheine, yielding dephospho-CoA (dPCoA) and pyrophosphate.</text>
</comment>
<comment type="subunit">
    <text evidence="9">Homohexamer.</text>
</comment>
<dbReference type="OrthoDB" id="9806661at2"/>
<feature type="binding site" evidence="9">
    <location>
        <begin position="10"/>
        <end position="11"/>
    </location>
    <ligand>
        <name>ATP</name>
        <dbReference type="ChEBI" id="CHEBI:30616"/>
    </ligand>
</feature>
<feature type="binding site" evidence="9">
    <location>
        <position position="88"/>
    </location>
    <ligand>
        <name>substrate</name>
    </ligand>
</feature>
<keyword evidence="4 9" id="KW-0547">Nucleotide-binding</keyword>
<dbReference type="RefSeq" id="WP_093136500.1">
    <property type="nucleotide sequence ID" value="NZ_FOHJ01000009.1"/>
</dbReference>
<keyword evidence="2 9" id="KW-0808">Transferase</keyword>
<dbReference type="AlphaFoldDB" id="A0A1I0HPF6"/>
<accession>A0A1I0HPF6</accession>
<feature type="binding site" evidence="9">
    <location>
        <begin position="89"/>
        <end position="91"/>
    </location>
    <ligand>
        <name>ATP</name>
        <dbReference type="ChEBI" id="CHEBI:30616"/>
    </ligand>
</feature>
<gene>
    <name evidence="9" type="primary">coaD</name>
    <name evidence="11" type="ORF">SAMN05421676_109110</name>
</gene>
<dbReference type="Proteomes" id="UP000199095">
    <property type="component" value="Unassembled WGS sequence"/>
</dbReference>
<dbReference type="HAMAP" id="MF_00151">
    <property type="entry name" value="PPAT_bact"/>
    <property type="match status" value="1"/>
</dbReference>
<keyword evidence="1 9" id="KW-0963">Cytoplasm</keyword>
<reference evidence="12" key="1">
    <citation type="submission" date="2016-10" db="EMBL/GenBank/DDBJ databases">
        <authorList>
            <person name="Varghese N."/>
            <person name="Submissions S."/>
        </authorList>
    </citation>
    <scope>NUCLEOTIDE SEQUENCE [LARGE SCALE GENOMIC DNA]</scope>
    <source>
        <strain evidence="12">CGMCC 1.3566</strain>
    </source>
</reference>